<accession>A0A4U6U2E4</accession>
<dbReference type="Gramene" id="TKW07469">
    <property type="protein sequence ID" value="TKW07469"/>
    <property type="gene ID" value="SEVIR_7G309400v2"/>
</dbReference>
<sequence length="224" mass="24237">MSPIYRPLYFSFSLFFFLFGPYLLRRMTLHHRELPSLLTSRPSTALPSAVVSSLAHRSSTAARASSCLLHPRAEPPLPCLDPSLPAAPPSSPPVQDGAGAGRELQPPKLIATIPAHKLVYPEGLVECGSEILVLGHNDLSGSQILVCKLADLVLQRFIPTKDIRGNTLFLEERNISVSSKVLPTVKGDNVVFIRSGRPYLAQYHLGSGSLSPAIDNCSLYGRGT</sequence>
<keyword evidence="2" id="KW-0472">Membrane</keyword>
<dbReference type="PANTHER" id="PTHR33165">
    <property type="entry name" value="F-BOX DOMAIN CONTAINING PROTEIN-LIKE-RELATED"/>
    <property type="match status" value="1"/>
</dbReference>
<keyword evidence="2" id="KW-0812">Transmembrane</keyword>
<gene>
    <name evidence="3" type="ORF">SEVIR_7G309400v2</name>
</gene>
<evidence type="ECO:0000256" key="1">
    <source>
        <dbReference type="SAM" id="MobiDB-lite"/>
    </source>
</evidence>
<feature type="region of interest" description="Disordered" evidence="1">
    <location>
        <begin position="80"/>
        <end position="101"/>
    </location>
</feature>
<keyword evidence="4" id="KW-1185">Reference proteome</keyword>
<proteinExistence type="predicted"/>
<feature type="compositionally biased region" description="Pro residues" evidence="1">
    <location>
        <begin position="80"/>
        <end position="92"/>
    </location>
</feature>
<name>A0A4U6U2E4_SETVI</name>
<dbReference type="PANTHER" id="PTHR33165:SF53">
    <property type="entry name" value="OS04G0486300 PROTEIN"/>
    <property type="match status" value="1"/>
</dbReference>
<reference evidence="3" key="1">
    <citation type="submission" date="2019-03" db="EMBL/GenBank/DDBJ databases">
        <title>WGS assembly of Setaria viridis.</title>
        <authorList>
            <person name="Huang P."/>
            <person name="Jenkins J."/>
            <person name="Grimwood J."/>
            <person name="Barry K."/>
            <person name="Healey A."/>
            <person name="Mamidi S."/>
            <person name="Sreedasyam A."/>
            <person name="Shu S."/>
            <person name="Feldman M."/>
            <person name="Wu J."/>
            <person name="Yu Y."/>
            <person name="Chen C."/>
            <person name="Johnson J."/>
            <person name="Rokhsar D."/>
            <person name="Baxter I."/>
            <person name="Schmutz J."/>
            <person name="Brutnell T."/>
            <person name="Kellogg E."/>
        </authorList>
    </citation>
    <scope>NUCLEOTIDE SEQUENCE [LARGE SCALE GENOMIC DNA]</scope>
</reference>
<evidence type="ECO:0000256" key="2">
    <source>
        <dbReference type="SAM" id="Phobius"/>
    </source>
</evidence>
<dbReference type="EMBL" id="CM016558">
    <property type="protein sequence ID" value="TKW07469.1"/>
    <property type="molecule type" value="Genomic_DNA"/>
</dbReference>
<keyword evidence="2" id="KW-1133">Transmembrane helix</keyword>
<evidence type="ECO:0000313" key="3">
    <source>
        <dbReference type="EMBL" id="TKW07469.1"/>
    </source>
</evidence>
<dbReference type="AlphaFoldDB" id="A0A4U6U2E4"/>
<protein>
    <submittedName>
        <fullName evidence="3">Uncharacterized protein</fullName>
    </submittedName>
</protein>
<organism evidence="3 4">
    <name type="scientific">Setaria viridis</name>
    <name type="common">Green bristlegrass</name>
    <name type="synonym">Setaria italica subsp. viridis</name>
    <dbReference type="NCBI Taxonomy" id="4556"/>
    <lineage>
        <taxon>Eukaryota</taxon>
        <taxon>Viridiplantae</taxon>
        <taxon>Streptophyta</taxon>
        <taxon>Embryophyta</taxon>
        <taxon>Tracheophyta</taxon>
        <taxon>Spermatophyta</taxon>
        <taxon>Magnoliopsida</taxon>
        <taxon>Liliopsida</taxon>
        <taxon>Poales</taxon>
        <taxon>Poaceae</taxon>
        <taxon>PACMAD clade</taxon>
        <taxon>Panicoideae</taxon>
        <taxon>Panicodae</taxon>
        <taxon>Paniceae</taxon>
        <taxon>Cenchrinae</taxon>
        <taxon>Setaria</taxon>
    </lineage>
</organism>
<feature type="transmembrane region" description="Helical" evidence="2">
    <location>
        <begin position="6"/>
        <end position="24"/>
    </location>
</feature>
<dbReference type="Proteomes" id="UP000298652">
    <property type="component" value="Chromosome 7"/>
</dbReference>
<evidence type="ECO:0000313" key="4">
    <source>
        <dbReference type="Proteomes" id="UP000298652"/>
    </source>
</evidence>